<keyword evidence="1" id="KW-1133">Transmembrane helix</keyword>
<dbReference type="AlphaFoldDB" id="H0E2H6"/>
<accession>H0E2H6</accession>
<gene>
    <name evidence="2" type="ORF">PAI11_09890</name>
</gene>
<keyword evidence="1" id="KW-0472">Membrane</keyword>
<reference evidence="2 3" key="1">
    <citation type="journal article" date="2013" name="Biodegradation">
        <title>Quantitative proteomic analysis of ibuprofen-degrading Patulibacter sp. strain I11.</title>
        <authorList>
            <person name="Almeida B."/>
            <person name="Kjeldal H."/>
            <person name="Lolas I."/>
            <person name="Knudsen A.D."/>
            <person name="Carvalho G."/>
            <person name="Nielsen K.L."/>
            <person name="Barreto Crespo M.T."/>
            <person name="Stensballe A."/>
            <person name="Nielsen J.L."/>
        </authorList>
    </citation>
    <scope>NUCLEOTIDE SEQUENCE [LARGE SCALE GENOMIC DNA]</scope>
    <source>
        <strain evidence="2 3">I11</strain>
    </source>
</reference>
<dbReference type="RefSeq" id="WP_007571577.1">
    <property type="nucleotide sequence ID" value="NZ_AGUD01000045.1"/>
</dbReference>
<evidence type="ECO:0000313" key="3">
    <source>
        <dbReference type="Proteomes" id="UP000005143"/>
    </source>
</evidence>
<name>H0E2H6_9ACTN</name>
<comment type="caution">
    <text evidence="2">The sequence shown here is derived from an EMBL/GenBank/DDBJ whole genome shotgun (WGS) entry which is preliminary data.</text>
</comment>
<organism evidence="2 3">
    <name type="scientific">Patulibacter medicamentivorans</name>
    <dbReference type="NCBI Taxonomy" id="1097667"/>
    <lineage>
        <taxon>Bacteria</taxon>
        <taxon>Bacillati</taxon>
        <taxon>Actinomycetota</taxon>
        <taxon>Thermoleophilia</taxon>
        <taxon>Solirubrobacterales</taxon>
        <taxon>Patulibacteraceae</taxon>
        <taxon>Patulibacter</taxon>
    </lineage>
</organism>
<protein>
    <submittedName>
        <fullName evidence="2">Uncharacterized protein</fullName>
    </submittedName>
</protein>
<keyword evidence="1" id="KW-0812">Transmembrane</keyword>
<dbReference type="Proteomes" id="UP000005143">
    <property type="component" value="Unassembled WGS sequence"/>
</dbReference>
<evidence type="ECO:0000256" key="1">
    <source>
        <dbReference type="SAM" id="Phobius"/>
    </source>
</evidence>
<feature type="transmembrane region" description="Helical" evidence="1">
    <location>
        <begin position="21"/>
        <end position="37"/>
    </location>
</feature>
<keyword evidence="3" id="KW-1185">Reference proteome</keyword>
<proteinExistence type="predicted"/>
<sequence length="66" mass="6978">MSDLQRRSRSGLSRTQRVDKAFRLTVATGGLAVAAIVGLVVGLGWLVAIGVVGAVLSGWMLRNTLR</sequence>
<feature type="transmembrane region" description="Helical" evidence="1">
    <location>
        <begin position="43"/>
        <end position="61"/>
    </location>
</feature>
<dbReference type="EMBL" id="AGUD01000045">
    <property type="protein sequence ID" value="EHN12130.1"/>
    <property type="molecule type" value="Genomic_DNA"/>
</dbReference>
<evidence type="ECO:0000313" key="2">
    <source>
        <dbReference type="EMBL" id="EHN12130.1"/>
    </source>
</evidence>